<comment type="caution">
    <text evidence="1">The sequence shown here is derived from an EMBL/GenBank/DDBJ whole genome shotgun (WGS) entry which is preliminary data.</text>
</comment>
<sequence length="258" mass="30302">MKNEIAFKMLQESPKSLICTPEFQESIQKIVRRFKSKGGFKRESIADIVQDINTQLLTNKLACIQRNYNPQYGLLKQYFERTVYNIAIELVNASNKRKETSYDLDQINPQYLSRADEEQNDLMTNELKTLQIFFKTEKRKAAKLWLLLKLYSRSVITPQDIKNYHPVANNKVIAETLKIFGNNYATFDDNFLYSKISGLINHAEGKKNSADALRKWLSSRLNDLNSWMNQRSSFTYDNEALRNLMQVFFMHHQEKALY</sequence>
<evidence type="ECO:0000313" key="2">
    <source>
        <dbReference type="Proteomes" id="UP000004095"/>
    </source>
</evidence>
<reference evidence="1 2" key="1">
    <citation type="submission" date="2007-01" db="EMBL/GenBank/DDBJ databases">
        <authorList>
            <person name="Haygood M."/>
            <person name="Podell S."/>
            <person name="Anderson C."/>
            <person name="Hopkinson B."/>
            <person name="Roe K."/>
            <person name="Barbeau K."/>
            <person name="Gaasterland T."/>
            <person name="Ferriera S."/>
            <person name="Johnson J."/>
            <person name="Kravitz S."/>
            <person name="Beeson K."/>
            <person name="Sutton G."/>
            <person name="Rogers Y.-H."/>
            <person name="Friedman R."/>
            <person name="Frazier M."/>
            <person name="Venter J.C."/>
        </authorList>
    </citation>
    <scope>NUCLEOTIDE SEQUENCE [LARGE SCALE GENOMIC DNA]</scope>
    <source>
        <strain evidence="1 2">ATCC 23134</strain>
    </source>
</reference>
<dbReference type="RefSeq" id="WP_002702907.1">
    <property type="nucleotide sequence ID" value="NZ_AAWS01000049.1"/>
</dbReference>
<proteinExistence type="predicted"/>
<name>A1ZW50_MICM2</name>
<organism evidence="1 2">
    <name type="scientific">Microscilla marina ATCC 23134</name>
    <dbReference type="NCBI Taxonomy" id="313606"/>
    <lineage>
        <taxon>Bacteria</taxon>
        <taxon>Pseudomonadati</taxon>
        <taxon>Bacteroidota</taxon>
        <taxon>Cytophagia</taxon>
        <taxon>Cytophagales</taxon>
        <taxon>Microscillaceae</taxon>
        <taxon>Microscilla</taxon>
    </lineage>
</organism>
<dbReference type="OrthoDB" id="1541101at2"/>
<dbReference type="EMBL" id="AAWS01000049">
    <property type="protein sequence ID" value="EAY25413.1"/>
    <property type="molecule type" value="Genomic_DNA"/>
</dbReference>
<dbReference type="Proteomes" id="UP000004095">
    <property type="component" value="Unassembled WGS sequence"/>
</dbReference>
<protein>
    <submittedName>
        <fullName evidence="1">Uncharacterized protein</fullName>
    </submittedName>
</protein>
<gene>
    <name evidence="1" type="ORF">M23134_06672</name>
</gene>
<evidence type="ECO:0000313" key="1">
    <source>
        <dbReference type="EMBL" id="EAY25413.1"/>
    </source>
</evidence>
<accession>A1ZW50</accession>
<keyword evidence="2" id="KW-1185">Reference proteome</keyword>
<dbReference type="AlphaFoldDB" id="A1ZW50"/>